<feature type="region of interest" description="Disordered" evidence="1">
    <location>
        <begin position="1"/>
        <end position="56"/>
    </location>
</feature>
<gene>
    <name evidence="2" type="ORF">PAL_GLEAN10013680</name>
</gene>
<dbReference type="InParanoid" id="L5KUJ0"/>
<accession>L5KUJ0</accession>
<organism evidence="2 3">
    <name type="scientific">Pteropus alecto</name>
    <name type="common">Black flying fox</name>
    <dbReference type="NCBI Taxonomy" id="9402"/>
    <lineage>
        <taxon>Eukaryota</taxon>
        <taxon>Metazoa</taxon>
        <taxon>Chordata</taxon>
        <taxon>Craniata</taxon>
        <taxon>Vertebrata</taxon>
        <taxon>Euteleostomi</taxon>
        <taxon>Mammalia</taxon>
        <taxon>Eutheria</taxon>
        <taxon>Laurasiatheria</taxon>
        <taxon>Chiroptera</taxon>
        <taxon>Yinpterochiroptera</taxon>
        <taxon>Pteropodoidea</taxon>
        <taxon>Pteropodidae</taxon>
        <taxon>Pteropodinae</taxon>
        <taxon>Pteropus</taxon>
    </lineage>
</organism>
<feature type="compositionally biased region" description="Acidic residues" evidence="1">
    <location>
        <begin position="118"/>
        <end position="129"/>
    </location>
</feature>
<dbReference type="AlphaFoldDB" id="L5KUJ0"/>
<reference evidence="3" key="1">
    <citation type="journal article" date="2013" name="Science">
        <title>Comparative analysis of bat genomes provides insight into the evolution of flight and immunity.</title>
        <authorList>
            <person name="Zhang G."/>
            <person name="Cowled C."/>
            <person name="Shi Z."/>
            <person name="Huang Z."/>
            <person name="Bishop-Lilly K.A."/>
            <person name="Fang X."/>
            <person name="Wynne J.W."/>
            <person name="Xiong Z."/>
            <person name="Baker M.L."/>
            <person name="Zhao W."/>
            <person name="Tachedjian M."/>
            <person name="Zhu Y."/>
            <person name="Zhou P."/>
            <person name="Jiang X."/>
            <person name="Ng J."/>
            <person name="Yang L."/>
            <person name="Wu L."/>
            <person name="Xiao J."/>
            <person name="Feng Y."/>
            <person name="Chen Y."/>
            <person name="Sun X."/>
            <person name="Zhang Y."/>
            <person name="Marsh G.A."/>
            <person name="Crameri G."/>
            <person name="Broder C.C."/>
            <person name="Frey K.G."/>
            <person name="Wang L.F."/>
            <person name="Wang J."/>
        </authorList>
    </citation>
    <scope>NUCLEOTIDE SEQUENCE [LARGE SCALE GENOMIC DNA]</scope>
</reference>
<proteinExistence type="predicted"/>
<dbReference type="Proteomes" id="UP000010552">
    <property type="component" value="Unassembled WGS sequence"/>
</dbReference>
<feature type="region of interest" description="Disordered" evidence="1">
    <location>
        <begin position="86"/>
        <end position="141"/>
    </location>
</feature>
<evidence type="ECO:0000313" key="3">
    <source>
        <dbReference type="Proteomes" id="UP000010552"/>
    </source>
</evidence>
<evidence type="ECO:0000256" key="1">
    <source>
        <dbReference type="SAM" id="MobiDB-lite"/>
    </source>
</evidence>
<name>L5KUJ0_PTEAL</name>
<protein>
    <submittedName>
        <fullName evidence="2">Uncharacterized protein</fullName>
    </submittedName>
</protein>
<dbReference type="PANTHER" id="PTHR39223">
    <property type="entry name" value="RIKEN CDNA 1700029H14 GENE"/>
    <property type="match status" value="1"/>
</dbReference>
<dbReference type="EMBL" id="KB030555">
    <property type="protein sequence ID" value="ELK14865.1"/>
    <property type="molecule type" value="Genomic_DNA"/>
</dbReference>
<keyword evidence="3" id="KW-1185">Reference proteome</keyword>
<dbReference type="STRING" id="9402.L5KUJ0"/>
<dbReference type="InterPro" id="IPR040020">
    <property type="entry name" value="C13orf46-like"/>
</dbReference>
<sequence>MEKDATTVQRRHRLGPGAPPLGVASGHVKATSEMAELQRSRSVGGLHQKGDPPSRIQKLCKELGNRRTSQGLGSAVKLWGCQANLEEDKQEKNQDALGKSDHESGKMEPEVEKSDSEASGEEEQEEEESTEKRTQEAKVRPWSFNIHVLLPPWVGVPSLLACLVSSYRNKTQSP</sequence>
<dbReference type="PANTHER" id="PTHR39223:SF1">
    <property type="entry name" value="RIKEN CDNA 1700029H14 GENE"/>
    <property type="match status" value="1"/>
</dbReference>
<evidence type="ECO:0000313" key="2">
    <source>
        <dbReference type="EMBL" id="ELK14865.1"/>
    </source>
</evidence>
<feature type="compositionally biased region" description="Basic and acidic residues" evidence="1">
    <location>
        <begin position="86"/>
        <end position="116"/>
    </location>
</feature>
<feature type="compositionally biased region" description="Basic and acidic residues" evidence="1">
    <location>
        <begin position="130"/>
        <end position="139"/>
    </location>
</feature>